<sequence length="476" mass="56368">MKKEIYRFRSINSLIGEFNELETQSIFFAAPENLNDPMEGFRDIYWNGDIIVWRNLFKHYLLCLEQVCSLLLISGEKQTISIQDIPIFSNEEDYPTQQYKELFTNISTHFFSSDYLSRLIEAISKRTIRRDELSFYLKTVHYFALESIFSQYEKNALIPQRGTNDFDTEKPIIDLLEQNFFSLMDDKISSNVDDNKRKINALFSAFLHTNSQIDLINRYNGIIDDNTKNKNLVFFEFVEKYISILEKLIYPEWYTACFMSECYNSSVWGHYGNNHTGACLIFKIESEDNNNSLSLKRKNGYSSTSGHTYGFVKHKFYPIDYKNGYGEIDFFRMLGRLPIPKLNSTWYTLDGEISICADDMLKSEDKWRESYWNNFYRDITIKTKDWEYENEHRLILSSSLIDFSESKDRVLIYDFNSLQGIIFGIKTKIEDKIKIMKVIENKCRENGRADFKFYQAYYSPKNKQIEHFEMTLLTLA</sequence>
<accession>A0A482PLE3</accession>
<evidence type="ECO:0000313" key="1">
    <source>
        <dbReference type="EMBL" id="QBY28586.1"/>
    </source>
</evidence>
<reference evidence="1" key="1">
    <citation type="submission" date="2019-03" db="EMBL/GenBank/DDBJ databases">
        <title>Complete genome sequence of enteropathogenic Citrobacter rodentium strain DBS100.</title>
        <authorList>
            <person name="Popov G."/>
            <person name="Fiebig A."/>
            <person name="Shideler S."/>
            <person name="Coombes B."/>
            <person name="Savchenko A."/>
        </authorList>
    </citation>
    <scope>NUCLEOTIDE SEQUENCE</scope>
    <source>
        <strain evidence="1">DBS100</strain>
    </source>
</reference>
<proteinExistence type="predicted"/>
<protein>
    <submittedName>
        <fullName evidence="1">DUF2971 domain-containing protein</fullName>
    </submittedName>
</protein>
<dbReference type="InterPro" id="IPR021352">
    <property type="entry name" value="DUF2971"/>
</dbReference>
<dbReference type="RefSeq" id="WP_012906262.1">
    <property type="nucleotide sequence ID" value="NZ_CAJTBI010000033.1"/>
</dbReference>
<dbReference type="OMA" id="SSVWGHY"/>
<organism evidence="1">
    <name type="scientific">Citrobacter rodentium</name>
    <dbReference type="NCBI Taxonomy" id="67825"/>
    <lineage>
        <taxon>Bacteria</taxon>
        <taxon>Pseudomonadati</taxon>
        <taxon>Pseudomonadota</taxon>
        <taxon>Gammaproteobacteria</taxon>
        <taxon>Enterobacterales</taxon>
        <taxon>Enterobacteriaceae</taxon>
        <taxon>Citrobacter</taxon>
    </lineage>
</organism>
<name>A0A482PLE3_CITRO</name>
<gene>
    <name evidence="1" type="ORF">E2R62_06775</name>
</gene>
<dbReference type="AlphaFoldDB" id="A0A482PLE3"/>
<dbReference type="EMBL" id="CP038008">
    <property type="protein sequence ID" value="QBY28586.1"/>
    <property type="molecule type" value="Genomic_DNA"/>
</dbReference>
<dbReference type="Pfam" id="PF11185">
    <property type="entry name" value="DUF2971"/>
    <property type="match status" value="1"/>
</dbReference>